<dbReference type="PANTHER" id="PTHR10061:SF0">
    <property type="entry name" value="S-FORMYLGLUTATHIONE HYDROLASE"/>
    <property type="match status" value="1"/>
</dbReference>
<evidence type="ECO:0000256" key="1">
    <source>
        <dbReference type="ARBA" id="ARBA00005622"/>
    </source>
</evidence>
<evidence type="ECO:0000313" key="9">
    <source>
        <dbReference type="EMBL" id="MBT9314295.1"/>
    </source>
</evidence>
<protein>
    <recommendedName>
        <fullName evidence="2 6">S-formylglutathione hydrolase</fullName>
        <ecNumber evidence="2 6">3.1.2.12</ecNumber>
    </recommendedName>
</protein>
<evidence type="ECO:0000256" key="6">
    <source>
        <dbReference type="NCBIfam" id="TIGR02821"/>
    </source>
</evidence>
<evidence type="ECO:0000256" key="5">
    <source>
        <dbReference type="ARBA" id="ARBA00047590"/>
    </source>
</evidence>
<feature type="active site" description="Charge relay system" evidence="7">
    <location>
        <position position="231"/>
    </location>
</feature>
<evidence type="ECO:0000256" key="3">
    <source>
        <dbReference type="ARBA" id="ARBA00022487"/>
    </source>
</evidence>
<dbReference type="GO" id="GO:0005829">
    <property type="term" value="C:cytosol"/>
    <property type="evidence" value="ECO:0007669"/>
    <property type="project" value="TreeGrafter"/>
</dbReference>
<dbReference type="PANTHER" id="PTHR10061">
    <property type="entry name" value="S-FORMYLGLUTATHIONE HYDROLASE"/>
    <property type="match status" value="1"/>
</dbReference>
<dbReference type="FunFam" id="3.40.50.1820:FF:000002">
    <property type="entry name" value="S-formylglutathione hydrolase"/>
    <property type="match status" value="1"/>
</dbReference>
<comment type="similarity">
    <text evidence="1 8">Belongs to the esterase D family.</text>
</comment>
<dbReference type="Pfam" id="PF00756">
    <property type="entry name" value="Esterase"/>
    <property type="match status" value="1"/>
</dbReference>
<comment type="function">
    <text evidence="8">Serine hydrolase involved in the detoxification of formaldehyde.</text>
</comment>
<dbReference type="NCBIfam" id="TIGR02821">
    <property type="entry name" value="fghA_ester_D"/>
    <property type="match status" value="1"/>
</dbReference>
<evidence type="ECO:0000256" key="2">
    <source>
        <dbReference type="ARBA" id="ARBA00012479"/>
    </source>
</evidence>
<keyword evidence="4 8" id="KW-0378">Hydrolase</keyword>
<dbReference type="GO" id="GO:0046294">
    <property type="term" value="P:formaldehyde catabolic process"/>
    <property type="evidence" value="ECO:0007669"/>
    <property type="project" value="InterPro"/>
</dbReference>
<dbReference type="Proteomes" id="UP000717364">
    <property type="component" value="Unassembled WGS sequence"/>
</dbReference>
<evidence type="ECO:0000256" key="7">
    <source>
        <dbReference type="PIRSR" id="PIRSR614186-1"/>
    </source>
</evidence>
<organism evidence="9 10">
    <name type="scientific">Leptothoe spongobia TAU-MAC 1115</name>
    <dbReference type="NCBI Taxonomy" id="1967444"/>
    <lineage>
        <taxon>Bacteria</taxon>
        <taxon>Bacillati</taxon>
        <taxon>Cyanobacteriota</taxon>
        <taxon>Cyanophyceae</taxon>
        <taxon>Nodosilineales</taxon>
        <taxon>Cymatolegaceae</taxon>
        <taxon>Leptothoe</taxon>
        <taxon>Leptothoe spongobia</taxon>
    </lineage>
</organism>
<dbReference type="InterPro" id="IPR000801">
    <property type="entry name" value="Esterase-like"/>
</dbReference>
<sequence>MANEPSTTLTDLSQHGCFGGSVGIYSHPSEQCQCTMKFAVFVPPQAQIKPVPVLYYLSGLTCTEENFITKAGAQRYAAQHGLMLVAPDTSPRGEDVPDEEGWDFGSGAGFYVDATENPWTQNYRMYSYVTEELPTLIHQNFAADPARQGIFGHSMGGHGALVCGLRNPEKYQSISAFAPIAAPSRCVWGQKALGKYLGPDESTWAAYDASELVRQKAQTNRHILIDQGLADPFLEQQQLKPEVFKTTCEEVGQPLTLRMQSGYDHGYYFIATFMEDHVRHHAEVLCG</sequence>
<dbReference type="InterPro" id="IPR029058">
    <property type="entry name" value="AB_hydrolase_fold"/>
</dbReference>
<evidence type="ECO:0000313" key="10">
    <source>
        <dbReference type="Proteomes" id="UP000717364"/>
    </source>
</evidence>
<reference evidence="9" key="2">
    <citation type="journal article" date="2021" name="Mar. Drugs">
        <title>Genome Reduction and Secondary Metabolism of the Marine Sponge-Associated Cyanobacterium Leptothoe.</title>
        <authorList>
            <person name="Konstantinou D."/>
            <person name="Popin R.V."/>
            <person name="Fewer D.P."/>
            <person name="Sivonen K."/>
            <person name="Gkelis S."/>
        </authorList>
    </citation>
    <scope>NUCLEOTIDE SEQUENCE</scope>
    <source>
        <strain evidence="9">TAU-MAC 1115</strain>
    </source>
</reference>
<evidence type="ECO:0000256" key="4">
    <source>
        <dbReference type="ARBA" id="ARBA00022801"/>
    </source>
</evidence>
<dbReference type="EMBL" id="JADOES010000003">
    <property type="protein sequence ID" value="MBT9314295.1"/>
    <property type="molecule type" value="Genomic_DNA"/>
</dbReference>
<feature type="active site" description="Charge relay system" evidence="7">
    <location>
        <position position="265"/>
    </location>
</feature>
<feature type="active site" description="Charge relay system" evidence="7">
    <location>
        <position position="154"/>
    </location>
</feature>
<dbReference type="Gene3D" id="3.40.50.1820">
    <property type="entry name" value="alpha/beta hydrolase"/>
    <property type="match status" value="1"/>
</dbReference>
<dbReference type="AlphaFoldDB" id="A0A947DBR8"/>
<dbReference type="InterPro" id="IPR014186">
    <property type="entry name" value="S-formylglutathione_hydrol"/>
</dbReference>
<name>A0A947DBR8_9CYAN</name>
<comment type="caution">
    <text evidence="9">The sequence shown here is derived from an EMBL/GenBank/DDBJ whole genome shotgun (WGS) entry which is preliminary data.</text>
</comment>
<dbReference type="SUPFAM" id="SSF53474">
    <property type="entry name" value="alpha/beta-Hydrolases"/>
    <property type="match status" value="1"/>
</dbReference>
<keyword evidence="3 8" id="KW-0719">Serine esterase</keyword>
<keyword evidence="10" id="KW-1185">Reference proteome</keyword>
<reference evidence="9" key="1">
    <citation type="submission" date="2020-11" db="EMBL/GenBank/DDBJ databases">
        <authorList>
            <person name="Konstantinou D."/>
            <person name="Gkelis S."/>
            <person name="Popin R."/>
            <person name="Fewer D."/>
            <person name="Sivonen K."/>
        </authorList>
    </citation>
    <scope>NUCLEOTIDE SEQUENCE</scope>
    <source>
        <strain evidence="9">TAU-MAC 1115</strain>
    </source>
</reference>
<accession>A0A947DBR8</accession>
<dbReference type="RefSeq" id="WP_215607356.1">
    <property type="nucleotide sequence ID" value="NZ_JADOES010000003.1"/>
</dbReference>
<dbReference type="EC" id="3.1.2.12" evidence="2 6"/>
<comment type="catalytic activity">
    <reaction evidence="5 8">
        <text>S-formylglutathione + H2O = formate + glutathione + H(+)</text>
        <dbReference type="Rhea" id="RHEA:14961"/>
        <dbReference type="ChEBI" id="CHEBI:15377"/>
        <dbReference type="ChEBI" id="CHEBI:15378"/>
        <dbReference type="ChEBI" id="CHEBI:15740"/>
        <dbReference type="ChEBI" id="CHEBI:57688"/>
        <dbReference type="ChEBI" id="CHEBI:57925"/>
        <dbReference type="EC" id="3.1.2.12"/>
    </reaction>
</comment>
<dbReference type="GO" id="GO:0018738">
    <property type="term" value="F:S-formylglutathione hydrolase activity"/>
    <property type="evidence" value="ECO:0007669"/>
    <property type="project" value="UniProtKB-UniRule"/>
</dbReference>
<evidence type="ECO:0000256" key="8">
    <source>
        <dbReference type="RuleBase" id="RU363068"/>
    </source>
</evidence>
<dbReference type="GO" id="GO:0052689">
    <property type="term" value="F:carboxylic ester hydrolase activity"/>
    <property type="evidence" value="ECO:0007669"/>
    <property type="project" value="UniProtKB-KW"/>
</dbReference>
<gene>
    <name evidence="9" type="primary">fghA</name>
    <name evidence="9" type="ORF">IXB50_02530</name>
</gene>
<proteinExistence type="inferred from homology"/>